<dbReference type="InterPro" id="IPR013977">
    <property type="entry name" value="GcvT_C"/>
</dbReference>
<comment type="caution">
    <text evidence="10">The sequence shown here is derived from an EMBL/GenBank/DDBJ whole genome shotgun (WGS) entry which is preliminary data.</text>
</comment>
<dbReference type="Gene3D" id="3.30.1360.120">
    <property type="entry name" value="Probable tRNA modification gtpase trme, domain 1"/>
    <property type="match status" value="1"/>
</dbReference>
<dbReference type="GO" id="GO:0004047">
    <property type="term" value="F:aminomethyltransferase activity"/>
    <property type="evidence" value="ECO:0007669"/>
    <property type="project" value="UniProtKB-EC"/>
</dbReference>
<protein>
    <recommendedName>
        <fullName evidence="2 7">Aminomethyltransferase</fullName>
        <ecNumber evidence="2 7">2.1.2.10</ecNumber>
    </recommendedName>
    <alternativeName>
        <fullName evidence="5 7">Glycine cleavage system T protein</fullName>
    </alternativeName>
</protein>
<dbReference type="InterPro" id="IPR006222">
    <property type="entry name" value="GCVT_N"/>
</dbReference>
<feature type="domain" description="GCVT N-terminal" evidence="8">
    <location>
        <begin position="7"/>
        <end position="263"/>
    </location>
</feature>
<dbReference type="Pfam" id="PF08669">
    <property type="entry name" value="GCV_T_C"/>
    <property type="match status" value="1"/>
</dbReference>
<comment type="subunit">
    <text evidence="7">The glycine cleavage system is composed of four proteins: P, T, L and H.</text>
</comment>
<keyword evidence="3 7" id="KW-0032">Aminotransferase</keyword>
<dbReference type="InterPro" id="IPR027266">
    <property type="entry name" value="TrmE/GcvT-like"/>
</dbReference>
<evidence type="ECO:0000259" key="8">
    <source>
        <dbReference type="Pfam" id="PF01571"/>
    </source>
</evidence>
<evidence type="ECO:0000256" key="6">
    <source>
        <dbReference type="ARBA" id="ARBA00047665"/>
    </source>
</evidence>
<evidence type="ECO:0000256" key="7">
    <source>
        <dbReference type="HAMAP-Rule" id="MF_00259"/>
    </source>
</evidence>
<evidence type="ECO:0000256" key="4">
    <source>
        <dbReference type="ARBA" id="ARBA00022679"/>
    </source>
</evidence>
<dbReference type="NCBIfam" id="NF001567">
    <property type="entry name" value="PRK00389.1"/>
    <property type="match status" value="1"/>
</dbReference>
<feature type="domain" description="Aminomethyltransferase C-terminal" evidence="9">
    <location>
        <begin position="285"/>
        <end position="363"/>
    </location>
</feature>
<sequence>MTRRTDLYEVHRALGASFTEFAGWEMPVRYESETAEHNAVRTTAGLFDLSHMGEIEITGPGAAAALDFALVGRPSRIGQGKARYTMICDEDGGILDDLVVYRLTDEEFLVVANAGNVDTVADELERRSHGFDVAVENASDHWCLIAVQGPNAYAIMAECSSVDTGDLKYYSIVEATVSGHDVLVARTGYTGEDGFEVYCTPNDAVAVWNSMAACGHRYHLRPAGLACRDTLRLEAGMPLYGHELDKTTSPFDAGLGRIVAFDKDGGFVGEMALAVKADNPSTHVLVGLSTSGRRAPRHGYAVSDRSSGRSVGWVTSGAPSPTLGHPIAMAYVEREYAGIGEKVVVDIRGSSEDALIVPMPFYKRGAKRGASNRTKE</sequence>
<evidence type="ECO:0000256" key="3">
    <source>
        <dbReference type="ARBA" id="ARBA00022576"/>
    </source>
</evidence>
<dbReference type="Proteomes" id="UP001596087">
    <property type="component" value="Unassembled WGS sequence"/>
</dbReference>
<dbReference type="RefSeq" id="WP_378586640.1">
    <property type="nucleotide sequence ID" value="NZ_JBHSKD010000003.1"/>
</dbReference>
<proteinExistence type="inferred from homology"/>
<keyword evidence="11" id="KW-1185">Reference proteome</keyword>
<evidence type="ECO:0000256" key="5">
    <source>
        <dbReference type="ARBA" id="ARBA00031395"/>
    </source>
</evidence>
<evidence type="ECO:0000313" key="11">
    <source>
        <dbReference type="Proteomes" id="UP001596087"/>
    </source>
</evidence>
<dbReference type="SUPFAM" id="SSF101790">
    <property type="entry name" value="Aminomethyltransferase beta-barrel domain"/>
    <property type="match status" value="1"/>
</dbReference>
<dbReference type="Gene3D" id="4.10.1250.10">
    <property type="entry name" value="Aminomethyltransferase fragment"/>
    <property type="match status" value="1"/>
</dbReference>
<evidence type="ECO:0000259" key="9">
    <source>
        <dbReference type="Pfam" id="PF08669"/>
    </source>
</evidence>
<gene>
    <name evidence="7 10" type="primary">gcvT</name>
    <name evidence="10" type="ORF">ACFPGP_02945</name>
</gene>
<organism evidence="10 11">
    <name type="scientific">Nocardioides taihuensis</name>
    <dbReference type="NCBI Taxonomy" id="1835606"/>
    <lineage>
        <taxon>Bacteria</taxon>
        <taxon>Bacillati</taxon>
        <taxon>Actinomycetota</taxon>
        <taxon>Actinomycetes</taxon>
        <taxon>Propionibacteriales</taxon>
        <taxon>Nocardioidaceae</taxon>
        <taxon>Nocardioides</taxon>
    </lineage>
</organism>
<comment type="catalytic activity">
    <reaction evidence="6 7">
        <text>N(6)-[(R)-S(8)-aminomethyldihydrolipoyl]-L-lysyl-[protein] + (6S)-5,6,7,8-tetrahydrofolate = N(6)-[(R)-dihydrolipoyl]-L-lysyl-[protein] + (6R)-5,10-methylene-5,6,7,8-tetrahydrofolate + NH4(+)</text>
        <dbReference type="Rhea" id="RHEA:16945"/>
        <dbReference type="Rhea" id="RHEA-COMP:10475"/>
        <dbReference type="Rhea" id="RHEA-COMP:10492"/>
        <dbReference type="ChEBI" id="CHEBI:15636"/>
        <dbReference type="ChEBI" id="CHEBI:28938"/>
        <dbReference type="ChEBI" id="CHEBI:57453"/>
        <dbReference type="ChEBI" id="CHEBI:83100"/>
        <dbReference type="ChEBI" id="CHEBI:83143"/>
        <dbReference type="EC" id="2.1.2.10"/>
    </reaction>
</comment>
<dbReference type="Pfam" id="PF01571">
    <property type="entry name" value="GCV_T"/>
    <property type="match status" value="1"/>
</dbReference>
<accession>A0ABW0BF61</accession>
<reference evidence="11" key="1">
    <citation type="journal article" date="2019" name="Int. J. Syst. Evol. Microbiol.">
        <title>The Global Catalogue of Microorganisms (GCM) 10K type strain sequencing project: providing services to taxonomists for standard genome sequencing and annotation.</title>
        <authorList>
            <consortium name="The Broad Institute Genomics Platform"/>
            <consortium name="The Broad Institute Genome Sequencing Center for Infectious Disease"/>
            <person name="Wu L."/>
            <person name="Ma J."/>
        </authorList>
    </citation>
    <scope>NUCLEOTIDE SEQUENCE [LARGE SCALE GENOMIC DNA]</scope>
    <source>
        <strain evidence="11">DFY41</strain>
    </source>
</reference>
<dbReference type="EMBL" id="JBHSKD010000003">
    <property type="protein sequence ID" value="MFC5175612.1"/>
    <property type="molecule type" value="Genomic_DNA"/>
</dbReference>
<dbReference type="EC" id="2.1.2.10" evidence="2 7"/>
<evidence type="ECO:0000256" key="2">
    <source>
        <dbReference type="ARBA" id="ARBA00012616"/>
    </source>
</evidence>
<dbReference type="PIRSF" id="PIRSF006487">
    <property type="entry name" value="GcvT"/>
    <property type="match status" value="1"/>
</dbReference>
<dbReference type="HAMAP" id="MF_00259">
    <property type="entry name" value="GcvT"/>
    <property type="match status" value="1"/>
</dbReference>
<dbReference type="InterPro" id="IPR022903">
    <property type="entry name" value="GcvT_bac"/>
</dbReference>
<dbReference type="NCBIfam" id="TIGR00528">
    <property type="entry name" value="gcvT"/>
    <property type="match status" value="1"/>
</dbReference>
<name>A0ABW0BF61_9ACTN</name>
<dbReference type="Gene3D" id="3.30.70.1400">
    <property type="entry name" value="Aminomethyltransferase beta-barrel domains"/>
    <property type="match status" value="1"/>
</dbReference>
<dbReference type="SUPFAM" id="SSF103025">
    <property type="entry name" value="Folate-binding domain"/>
    <property type="match status" value="1"/>
</dbReference>
<dbReference type="PANTHER" id="PTHR43757">
    <property type="entry name" value="AMINOMETHYLTRANSFERASE"/>
    <property type="match status" value="1"/>
</dbReference>
<dbReference type="InterPro" id="IPR006223">
    <property type="entry name" value="GcvT"/>
</dbReference>
<dbReference type="PANTHER" id="PTHR43757:SF2">
    <property type="entry name" value="AMINOMETHYLTRANSFERASE, MITOCHONDRIAL"/>
    <property type="match status" value="1"/>
</dbReference>
<dbReference type="InterPro" id="IPR028896">
    <property type="entry name" value="GcvT/YgfZ/DmdA"/>
</dbReference>
<dbReference type="Gene3D" id="2.40.30.110">
    <property type="entry name" value="Aminomethyltransferase beta-barrel domains"/>
    <property type="match status" value="1"/>
</dbReference>
<comment type="function">
    <text evidence="7">The glycine cleavage system catalyzes the degradation of glycine.</text>
</comment>
<dbReference type="InterPro" id="IPR029043">
    <property type="entry name" value="GcvT/YgfZ_C"/>
</dbReference>
<keyword evidence="4 7" id="KW-0808">Transferase</keyword>
<evidence type="ECO:0000313" key="10">
    <source>
        <dbReference type="EMBL" id="MFC5175612.1"/>
    </source>
</evidence>
<comment type="similarity">
    <text evidence="1 7">Belongs to the GcvT family.</text>
</comment>
<evidence type="ECO:0000256" key="1">
    <source>
        <dbReference type="ARBA" id="ARBA00008609"/>
    </source>
</evidence>